<sequence length="113" mass="11713">MRSLFALLLAAAVIVGGWYAASPWLAMKGIVDAAEEGDLEALDERVDFERLQAEANTRISAQIAERTEDGGVLAQIGGAIAGEIAESAVGNALTPRGIANVVTMGSIASAWDQ</sequence>
<reference evidence="1 2" key="1">
    <citation type="submission" date="2019-04" db="EMBL/GenBank/DDBJ databases">
        <title>Altererythrobacter aquimixticola sp. nov., isolated from sediment of junction between the ocean and a freshwater spring.</title>
        <authorList>
            <person name="Yoon J.-H."/>
        </authorList>
    </citation>
    <scope>NUCLEOTIDE SEQUENCE [LARGE SCALE GENOMIC DNA]</scope>
    <source>
        <strain evidence="1 2">SSKS-13</strain>
    </source>
</reference>
<dbReference type="RefSeq" id="WP_136692646.1">
    <property type="nucleotide sequence ID" value="NZ_SSHH01000001.1"/>
</dbReference>
<comment type="caution">
    <text evidence="1">The sequence shown here is derived from an EMBL/GenBank/DDBJ whole genome shotgun (WGS) entry which is preliminary data.</text>
</comment>
<organism evidence="1 2">
    <name type="scientific">Alteraurantiacibacter aquimixticola</name>
    <dbReference type="NCBI Taxonomy" id="2489173"/>
    <lineage>
        <taxon>Bacteria</taxon>
        <taxon>Pseudomonadati</taxon>
        <taxon>Pseudomonadota</taxon>
        <taxon>Alphaproteobacteria</taxon>
        <taxon>Sphingomonadales</taxon>
        <taxon>Erythrobacteraceae</taxon>
        <taxon>Alteraurantiacibacter</taxon>
    </lineage>
</organism>
<evidence type="ECO:0000313" key="2">
    <source>
        <dbReference type="Proteomes" id="UP000309389"/>
    </source>
</evidence>
<protein>
    <submittedName>
        <fullName evidence="1">DUF2939 domain-containing protein</fullName>
    </submittedName>
</protein>
<evidence type="ECO:0000313" key="1">
    <source>
        <dbReference type="EMBL" id="TIX51857.1"/>
    </source>
</evidence>
<accession>A0A4V4U8Y9</accession>
<dbReference type="Proteomes" id="UP000309389">
    <property type="component" value="Unassembled WGS sequence"/>
</dbReference>
<dbReference type="Pfam" id="PF11159">
    <property type="entry name" value="DUF2939"/>
    <property type="match status" value="1"/>
</dbReference>
<dbReference type="AlphaFoldDB" id="A0A4V4U8Y9"/>
<dbReference type="InterPro" id="IPR021330">
    <property type="entry name" value="DUF2939"/>
</dbReference>
<gene>
    <name evidence="1" type="ORF">E5222_05285</name>
</gene>
<proteinExistence type="predicted"/>
<keyword evidence="2" id="KW-1185">Reference proteome</keyword>
<dbReference type="OrthoDB" id="7406839at2"/>
<dbReference type="EMBL" id="SSHH01000001">
    <property type="protein sequence ID" value="TIX51857.1"/>
    <property type="molecule type" value="Genomic_DNA"/>
</dbReference>
<name>A0A4V4U8Y9_9SPHN</name>